<feature type="region of interest" description="Disordered" evidence="2">
    <location>
        <begin position="899"/>
        <end position="929"/>
    </location>
</feature>
<keyword evidence="1" id="KW-0175">Coiled coil</keyword>
<feature type="transmembrane region" description="Helical" evidence="3">
    <location>
        <begin position="660"/>
        <end position="681"/>
    </location>
</feature>
<evidence type="ECO:0000313" key="5">
    <source>
        <dbReference type="EMBL" id="ESS67415.1"/>
    </source>
</evidence>
<feature type="transmembrane region" description="Helical" evidence="3">
    <location>
        <begin position="568"/>
        <end position="587"/>
    </location>
</feature>
<keyword evidence="3" id="KW-1133">Transmembrane helix</keyword>
<feature type="transmembrane region" description="Helical" evidence="3">
    <location>
        <begin position="621"/>
        <end position="648"/>
    </location>
</feature>
<feature type="coiled-coil region" evidence="1">
    <location>
        <begin position="425"/>
        <end position="452"/>
    </location>
</feature>
<feature type="transmembrane region" description="Helical" evidence="3">
    <location>
        <begin position="770"/>
        <end position="794"/>
    </location>
</feature>
<dbReference type="Proteomes" id="UP000017861">
    <property type="component" value="Unassembled WGS sequence"/>
</dbReference>
<feature type="transmembrane region" description="Helical" evidence="3">
    <location>
        <begin position="853"/>
        <end position="871"/>
    </location>
</feature>
<dbReference type="AlphaFoldDB" id="V5B2J6"/>
<keyword evidence="3" id="KW-0812">Transmembrane</keyword>
<sequence>MDLSLKPRSTWDDQGLWFTLTLNSIVLVVLSGLSIFCLTAPLLWLRRLYRTNHTITVSVGPSGFPAATTPLTPASSPSASPTPPRQRVGRVLPYRCSLFSLPSLRDWLSIEEEVANLESVVQPLSTTASPKDDEDDMKRQISGEMEMSKVNKRENTAVEDTFLVSATKAKVPFDPQVALYLAFLKLFATVFVLGGVFNFWICVLSGTDNYLEKYMVRRDIHGCQSLGDNETACNDRAPFCKYVETDCLPVRLRGLYDLSAQNISPHSWRLWLVGILDLFFSAIYVVAVLFFLYRFDAYIKSVMHLQMENALGHRVAIVRGLSADMMSEKRFHQGYLVEEAYFRPRGGKGGRVRNGDSGNDNNGNAEEDELDVYYQYHCTGLSCLFSICGFGYYKTTRRDAIFTRDCSVRQLLFPRKSPEGMYESMERTETAMKELQEAIADQRAYSKKQRERMPVAHERGEDVEETLMMCAPFPSCCSKVPKVEYRKKVFIAEAKRLNQFIDATPARDAKGSAFIIFSDALEAYEFVNLFESRRGGVSGAQATIAGPPDGIIHFNITTDRYTGWLRTVVFFFVYILLLFFWAVPVGFVSSIDNLVYIPYIGKFVLWIYMKVPETLRGAVTSFLPVVMLELFNLILPFMIRCFVIAMGVVNRDSLRGGELFLQYLFMVLTGVIFQAALQGGLSQLADVLKDPSGEAIIGFFLAIVSPNGGYWYAKVITAACISTWLNLVDPLPLIRAFLRRKEVSVQRVYDKLFKPCSFDWPQFYSFDLTILAMGLLFRMTVPLLALLVGIYFFVRYMTQRCRLYDRYRPRIHPLHDCTVVSASAQVMRAASWLYCLGGIGGVLVMSLRKHVGGVVLCSISLAVGILLLARVHSVSRRWVNSLANARRFLKHRAVPQTRYGAMAKRKATQNRTQRTDKPSAPPQSTNVLSEGCSMEQLATELVSQTFETDGDVDNRAATDRSDSSTDDNNGVVDGNINAREGATSFGDQVPIPATELLPHNPNVISRYQPKHQRLLHIDAEQEIQRMEKTVFHVESYWNSSFELIDDVDMTPLKKKRGVKRNEISSIDQCVAHEENKKKLFLFLLLFIFFLLKNENSSEATFIYVS</sequence>
<gene>
    <name evidence="5" type="ORF">TCDM_03842</name>
</gene>
<organism evidence="5 6">
    <name type="scientific">Trypanosoma cruzi Dm28c</name>
    <dbReference type="NCBI Taxonomy" id="1416333"/>
    <lineage>
        <taxon>Eukaryota</taxon>
        <taxon>Discoba</taxon>
        <taxon>Euglenozoa</taxon>
        <taxon>Kinetoplastea</taxon>
        <taxon>Metakinetoplastina</taxon>
        <taxon>Trypanosomatida</taxon>
        <taxon>Trypanosomatidae</taxon>
        <taxon>Trypanosoma</taxon>
        <taxon>Schizotrypanum</taxon>
    </lineage>
</organism>
<feature type="transmembrane region" description="Helical" evidence="3">
    <location>
        <begin position="829"/>
        <end position="847"/>
    </location>
</feature>
<dbReference type="VEuPathDB" id="TriTrypDB:TCDM_03842"/>
<dbReference type="Pfam" id="PF02714">
    <property type="entry name" value="RSN1_7TM"/>
    <property type="match status" value="1"/>
</dbReference>
<feature type="domain" description="CSC1/OSCA1-like 7TM region" evidence="4">
    <location>
        <begin position="567"/>
        <end position="810"/>
    </location>
</feature>
<dbReference type="GO" id="GO:0005886">
    <property type="term" value="C:plasma membrane"/>
    <property type="evidence" value="ECO:0007669"/>
    <property type="project" value="TreeGrafter"/>
</dbReference>
<feature type="transmembrane region" description="Helical" evidence="3">
    <location>
        <begin position="177"/>
        <end position="201"/>
    </location>
</feature>
<keyword evidence="3" id="KW-0472">Membrane</keyword>
<feature type="transmembrane region" description="Helical" evidence="3">
    <location>
        <begin position="270"/>
        <end position="293"/>
    </location>
</feature>
<feature type="transmembrane region" description="Helical" evidence="3">
    <location>
        <begin position="20"/>
        <end position="45"/>
    </location>
</feature>
<feature type="region of interest" description="Disordered" evidence="2">
    <location>
        <begin position="948"/>
        <end position="972"/>
    </location>
</feature>
<evidence type="ECO:0000313" key="6">
    <source>
        <dbReference type="Proteomes" id="UP000017861"/>
    </source>
</evidence>
<evidence type="ECO:0000256" key="3">
    <source>
        <dbReference type="SAM" id="Phobius"/>
    </source>
</evidence>
<comment type="caution">
    <text evidence="5">The sequence shown here is derived from an EMBL/GenBank/DDBJ whole genome shotgun (WGS) entry which is preliminary data.</text>
</comment>
<dbReference type="PANTHER" id="PTHR13018">
    <property type="entry name" value="PROBABLE MEMBRANE PROTEIN DUF221-RELATED"/>
    <property type="match status" value="1"/>
</dbReference>
<dbReference type="PANTHER" id="PTHR13018:SF144">
    <property type="entry name" value="CSC1_OSCA1-LIKE 7TM REGION DOMAIN-CONTAINING PROTEIN"/>
    <property type="match status" value="1"/>
</dbReference>
<dbReference type="InterPro" id="IPR045122">
    <property type="entry name" value="Csc1-like"/>
</dbReference>
<proteinExistence type="predicted"/>
<dbReference type="EMBL" id="AYLP01000031">
    <property type="protein sequence ID" value="ESS67415.1"/>
    <property type="molecule type" value="Genomic_DNA"/>
</dbReference>
<evidence type="ECO:0000259" key="4">
    <source>
        <dbReference type="Pfam" id="PF02714"/>
    </source>
</evidence>
<dbReference type="OrthoDB" id="1689567at2759"/>
<name>V5B2J6_TRYCR</name>
<reference evidence="5 6" key="1">
    <citation type="journal article" date="2014" name="Genome Announc.">
        <title>Trypanosoma cruzi Clone Dm28c Draft Genome Sequence.</title>
        <authorList>
            <person name="Grisard E.C."/>
            <person name="Teixeira S.M."/>
            <person name="de Almeida L.G."/>
            <person name="Stoco P.H."/>
            <person name="Gerber A.L."/>
            <person name="Talavera-Lopez C."/>
            <person name="Lima O.C."/>
            <person name="Andersson B."/>
            <person name="de Vasconcelos A.T."/>
        </authorList>
    </citation>
    <scope>NUCLEOTIDE SEQUENCE [LARGE SCALE GENOMIC DNA]</scope>
    <source>
        <strain evidence="5 6">Dm28c</strain>
    </source>
</reference>
<dbReference type="GO" id="GO:0005227">
    <property type="term" value="F:calcium-activated cation channel activity"/>
    <property type="evidence" value="ECO:0007669"/>
    <property type="project" value="InterPro"/>
</dbReference>
<accession>V5B2J6</accession>
<dbReference type="InterPro" id="IPR003864">
    <property type="entry name" value="CSC1/OSCA1-like_7TM"/>
</dbReference>
<protein>
    <recommendedName>
        <fullName evidence="4">CSC1/OSCA1-like 7TM region domain-containing protein</fullName>
    </recommendedName>
</protein>
<evidence type="ECO:0000256" key="2">
    <source>
        <dbReference type="SAM" id="MobiDB-lite"/>
    </source>
</evidence>
<feature type="compositionally biased region" description="Basic and acidic residues" evidence="2">
    <location>
        <begin position="952"/>
        <end position="963"/>
    </location>
</feature>
<evidence type="ECO:0000256" key="1">
    <source>
        <dbReference type="SAM" id="Coils"/>
    </source>
</evidence>